<evidence type="ECO:0000313" key="1">
    <source>
        <dbReference type="EMBL" id="MPN35841.1"/>
    </source>
</evidence>
<dbReference type="AlphaFoldDB" id="A0A645H9Y4"/>
<gene>
    <name evidence="1" type="ORF">SDC9_183343</name>
</gene>
<dbReference type="EMBL" id="VSSQ01089667">
    <property type="protein sequence ID" value="MPN35841.1"/>
    <property type="molecule type" value="Genomic_DNA"/>
</dbReference>
<protein>
    <submittedName>
        <fullName evidence="1">Uncharacterized protein</fullName>
    </submittedName>
</protein>
<organism evidence="1">
    <name type="scientific">bioreactor metagenome</name>
    <dbReference type="NCBI Taxonomy" id="1076179"/>
    <lineage>
        <taxon>unclassified sequences</taxon>
        <taxon>metagenomes</taxon>
        <taxon>ecological metagenomes</taxon>
    </lineage>
</organism>
<accession>A0A645H9Y4</accession>
<comment type="caution">
    <text evidence="1">The sequence shown here is derived from an EMBL/GenBank/DDBJ whole genome shotgun (WGS) entry which is preliminary data.</text>
</comment>
<proteinExistence type="predicted"/>
<reference evidence="1" key="1">
    <citation type="submission" date="2019-08" db="EMBL/GenBank/DDBJ databases">
        <authorList>
            <person name="Kucharzyk K."/>
            <person name="Murdoch R.W."/>
            <person name="Higgins S."/>
            <person name="Loffler F."/>
        </authorList>
    </citation>
    <scope>NUCLEOTIDE SEQUENCE</scope>
</reference>
<name>A0A645H9Y4_9ZZZZ</name>
<sequence>MQRLQKQALQRRFHDLEAGRREIVLREQAYEQRAAAFGLRDFDGDGIAVSLDRNGRSMERVERSKARGVLGGGEFDKIRVVAVAALDVGERAGQRELAVV</sequence>